<evidence type="ECO:0000313" key="1">
    <source>
        <dbReference type="EMBL" id="MFD2591129.1"/>
    </source>
</evidence>
<dbReference type="EMBL" id="JBHULX010000017">
    <property type="protein sequence ID" value="MFD2591129.1"/>
    <property type="molecule type" value="Genomic_DNA"/>
</dbReference>
<protein>
    <submittedName>
        <fullName evidence="1">Uncharacterized protein</fullName>
    </submittedName>
</protein>
<organism evidence="1 2">
    <name type="scientific">Aquimarina hainanensis</name>
    <dbReference type="NCBI Taxonomy" id="1578017"/>
    <lineage>
        <taxon>Bacteria</taxon>
        <taxon>Pseudomonadati</taxon>
        <taxon>Bacteroidota</taxon>
        <taxon>Flavobacteriia</taxon>
        <taxon>Flavobacteriales</taxon>
        <taxon>Flavobacteriaceae</taxon>
        <taxon>Aquimarina</taxon>
    </lineage>
</organism>
<evidence type="ECO:0000313" key="2">
    <source>
        <dbReference type="Proteomes" id="UP001597459"/>
    </source>
</evidence>
<accession>A0ABW5NAB1</accession>
<dbReference type="RefSeq" id="WP_176029130.1">
    <property type="nucleotide sequence ID" value="NZ_JBHSJV010000001.1"/>
</dbReference>
<reference evidence="2" key="1">
    <citation type="journal article" date="2019" name="Int. J. Syst. Evol. Microbiol.">
        <title>The Global Catalogue of Microorganisms (GCM) 10K type strain sequencing project: providing services to taxonomists for standard genome sequencing and annotation.</title>
        <authorList>
            <consortium name="The Broad Institute Genomics Platform"/>
            <consortium name="The Broad Institute Genome Sequencing Center for Infectious Disease"/>
            <person name="Wu L."/>
            <person name="Ma J."/>
        </authorList>
    </citation>
    <scope>NUCLEOTIDE SEQUENCE [LARGE SCALE GENOMIC DNA]</scope>
    <source>
        <strain evidence="2">KCTC 42423</strain>
    </source>
</reference>
<name>A0ABW5NAB1_9FLAO</name>
<dbReference type="Proteomes" id="UP001597459">
    <property type="component" value="Unassembled WGS sequence"/>
</dbReference>
<sequence>MSLSKIRNYREFFWSKTTAVSQQLLDIIKTTSSLLYLNKDTRSFTLSDAYDGINQQRLRPTYKIDYIRILQVYISHSKTSERDQKTIPYLGIAHLMLSTAVQHKNVYQTIKKYPFYCRWEK</sequence>
<proteinExistence type="predicted"/>
<keyword evidence="2" id="KW-1185">Reference proteome</keyword>
<comment type="caution">
    <text evidence="1">The sequence shown here is derived from an EMBL/GenBank/DDBJ whole genome shotgun (WGS) entry which is preliminary data.</text>
</comment>
<gene>
    <name evidence="1" type="ORF">ACFSTE_09825</name>
</gene>